<dbReference type="Proteomes" id="UP000031036">
    <property type="component" value="Unassembled WGS sequence"/>
</dbReference>
<sequence length="109" mass="12290">MLNRMENDSGESTDNALSRSWCLASGLLGYPTLMTTNPTLLPCTFHLAHWSDDNDQLLHSKLAVTEEQFLRGQQMKADLFDNVEHQQYSKLLRPALSAALQLQSVRRSA</sequence>
<evidence type="ECO:0000313" key="2">
    <source>
        <dbReference type="Proteomes" id="UP000031036"/>
    </source>
</evidence>
<dbReference type="AlphaFoldDB" id="A0A0B2VMB2"/>
<reference evidence="1 2" key="1">
    <citation type="submission" date="2014-11" db="EMBL/GenBank/DDBJ databases">
        <title>Genetic blueprint of the zoonotic pathogen Toxocara canis.</title>
        <authorList>
            <person name="Zhu X.-Q."/>
            <person name="Korhonen P.K."/>
            <person name="Cai H."/>
            <person name="Young N.D."/>
            <person name="Nejsum P."/>
            <person name="von Samson-Himmelstjerna G."/>
            <person name="Boag P.R."/>
            <person name="Tan P."/>
            <person name="Li Q."/>
            <person name="Min J."/>
            <person name="Yang Y."/>
            <person name="Wang X."/>
            <person name="Fang X."/>
            <person name="Hall R.S."/>
            <person name="Hofmann A."/>
            <person name="Sternberg P.W."/>
            <person name="Jex A.R."/>
            <person name="Gasser R.B."/>
        </authorList>
    </citation>
    <scope>NUCLEOTIDE SEQUENCE [LARGE SCALE GENOMIC DNA]</scope>
    <source>
        <strain evidence="1">PN_DK_2014</strain>
    </source>
</reference>
<protein>
    <submittedName>
        <fullName evidence="1">Uncharacterized protein</fullName>
    </submittedName>
</protein>
<name>A0A0B2VMB2_TOXCA</name>
<comment type="caution">
    <text evidence="1">The sequence shown here is derived from an EMBL/GenBank/DDBJ whole genome shotgun (WGS) entry which is preliminary data.</text>
</comment>
<dbReference type="EMBL" id="JPKZ01001313">
    <property type="protein sequence ID" value="KHN82718.1"/>
    <property type="molecule type" value="Genomic_DNA"/>
</dbReference>
<organism evidence="1 2">
    <name type="scientific">Toxocara canis</name>
    <name type="common">Canine roundworm</name>
    <dbReference type="NCBI Taxonomy" id="6265"/>
    <lineage>
        <taxon>Eukaryota</taxon>
        <taxon>Metazoa</taxon>
        <taxon>Ecdysozoa</taxon>
        <taxon>Nematoda</taxon>
        <taxon>Chromadorea</taxon>
        <taxon>Rhabditida</taxon>
        <taxon>Spirurina</taxon>
        <taxon>Ascaridomorpha</taxon>
        <taxon>Ascaridoidea</taxon>
        <taxon>Toxocaridae</taxon>
        <taxon>Toxocara</taxon>
    </lineage>
</organism>
<accession>A0A0B2VMB2</accession>
<gene>
    <name evidence="1" type="ORF">Tcan_16528</name>
</gene>
<proteinExistence type="predicted"/>
<keyword evidence="2" id="KW-1185">Reference proteome</keyword>
<evidence type="ECO:0000313" key="1">
    <source>
        <dbReference type="EMBL" id="KHN82718.1"/>
    </source>
</evidence>